<name>A0A1G1V723_9BACT</name>
<dbReference type="InterPro" id="IPR007211">
    <property type="entry name" value="DUF378"/>
</dbReference>
<dbReference type="PANTHER" id="PTHR37304">
    <property type="entry name" value="MEMBRANE PROTEIN-RELATED"/>
    <property type="match status" value="1"/>
</dbReference>
<evidence type="ECO:0008006" key="4">
    <source>
        <dbReference type="Google" id="ProtNLM"/>
    </source>
</evidence>
<feature type="transmembrane region" description="Helical" evidence="1">
    <location>
        <begin position="53"/>
        <end position="69"/>
    </location>
</feature>
<dbReference type="EMBL" id="MHCA01000042">
    <property type="protein sequence ID" value="OGY11210.1"/>
    <property type="molecule type" value="Genomic_DNA"/>
</dbReference>
<accession>A0A1G1V723</accession>
<protein>
    <recommendedName>
        <fullName evidence="4">DUF378 domain-containing protein</fullName>
    </recommendedName>
</protein>
<keyword evidence="1" id="KW-0472">Membrane</keyword>
<keyword evidence="1" id="KW-1133">Transmembrane helix</keyword>
<dbReference type="PANTHER" id="PTHR37304:SF1">
    <property type="entry name" value="MEMBRANE PROTEIN"/>
    <property type="match status" value="1"/>
</dbReference>
<proteinExistence type="predicted"/>
<evidence type="ECO:0000256" key="1">
    <source>
        <dbReference type="SAM" id="Phobius"/>
    </source>
</evidence>
<dbReference type="AlphaFoldDB" id="A0A1G1V723"/>
<sequence>MAKGTNSTVETLGWWLVVIGAVNWGLVGLASFLGGGDWNLVNMLLGSWPAVENLVYVLVGAAGLWMLTAKMS</sequence>
<dbReference type="Pfam" id="PF04070">
    <property type="entry name" value="DUF378"/>
    <property type="match status" value="1"/>
</dbReference>
<feature type="transmembrane region" description="Helical" evidence="1">
    <location>
        <begin position="12"/>
        <end position="33"/>
    </location>
</feature>
<evidence type="ECO:0000313" key="3">
    <source>
        <dbReference type="Proteomes" id="UP000178272"/>
    </source>
</evidence>
<evidence type="ECO:0000313" key="2">
    <source>
        <dbReference type="EMBL" id="OGY11210.1"/>
    </source>
</evidence>
<comment type="caution">
    <text evidence="2">The sequence shown here is derived from an EMBL/GenBank/DDBJ whole genome shotgun (WGS) entry which is preliminary data.</text>
</comment>
<organism evidence="2 3">
    <name type="scientific">Candidatus Blackburnbacteria bacterium RIFCSPHIGHO2_12_FULL_41_13b</name>
    <dbReference type="NCBI Taxonomy" id="1797517"/>
    <lineage>
        <taxon>Bacteria</taxon>
        <taxon>Candidatus Blackburniibacteriota</taxon>
    </lineage>
</organism>
<gene>
    <name evidence="2" type="ORF">A3F61_02795</name>
</gene>
<keyword evidence="1" id="KW-0812">Transmembrane</keyword>
<reference evidence="2 3" key="1">
    <citation type="journal article" date="2016" name="Nat. Commun.">
        <title>Thousands of microbial genomes shed light on interconnected biogeochemical processes in an aquifer system.</title>
        <authorList>
            <person name="Anantharaman K."/>
            <person name="Brown C.T."/>
            <person name="Hug L.A."/>
            <person name="Sharon I."/>
            <person name="Castelle C.J."/>
            <person name="Probst A.J."/>
            <person name="Thomas B.C."/>
            <person name="Singh A."/>
            <person name="Wilkins M.J."/>
            <person name="Karaoz U."/>
            <person name="Brodie E.L."/>
            <person name="Williams K.H."/>
            <person name="Hubbard S.S."/>
            <person name="Banfield J.F."/>
        </authorList>
    </citation>
    <scope>NUCLEOTIDE SEQUENCE [LARGE SCALE GENOMIC DNA]</scope>
</reference>
<dbReference type="Proteomes" id="UP000178272">
    <property type="component" value="Unassembled WGS sequence"/>
</dbReference>